<organism evidence="2 3">
    <name type="scientific">Microthlaspi erraticum</name>
    <dbReference type="NCBI Taxonomy" id="1685480"/>
    <lineage>
        <taxon>Eukaryota</taxon>
        <taxon>Viridiplantae</taxon>
        <taxon>Streptophyta</taxon>
        <taxon>Embryophyta</taxon>
        <taxon>Tracheophyta</taxon>
        <taxon>Spermatophyta</taxon>
        <taxon>Magnoliopsida</taxon>
        <taxon>eudicotyledons</taxon>
        <taxon>Gunneridae</taxon>
        <taxon>Pentapetalae</taxon>
        <taxon>rosids</taxon>
        <taxon>malvids</taxon>
        <taxon>Brassicales</taxon>
        <taxon>Brassicaceae</taxon>
        <taxon>Coluteocarpeae</taxon>
        <taxon>Microthlaspi</taxon>
    </lineage>
</organism>
<dbReference type="EMBL" id="CACVBM020001075">
    <property type="protein sequence ID" value="CAA7029043.1"/>
    <property type="molecule type" value="Genomic_DNA"/>
</dbReference>
<accession>A0A6D2IJE3</accession>
<feature type="transmembrane region" description="Helical" evidence="1">
    <location>
        <begin position="29"/>
        <end position="48"/>
    </location>
</feature>
<dbReference type="Proteomes" id="UP000467841">
    <property type="component" value="Unassembled WGS sequence"/>
</dbReference>
<evidence type="ECO:0000313" key="3">
    <source>
        <dbReference type="Proteomes" id="UP000467841"/>
    </source>
</evidence>
<keyword evidence="1" id="KW-1133">Transmembrane helix</keyword>
<protein>
    <submittedName>
        <fullName evidence="2">Uncharacterized protein</fullName>
    </submittedName>
</protein>
<dbReference type="AlphaFoldDB" id="A0A6D2IJE3"/>
<proteinExistence type="predicted"/>
<gene>
    <name evidence="2" type="ORF">MERR_LOCUS16278</name>
</gene>
<feature type="transmembrane region" description="Helical" evidence="1">
    <location>
        <begin position="94"/>
        <end position="112"/>
    </location>
</feature>
<keyword evidence="1" id="KW-0472">Membrane</keyword>
<evidence type="ECO:0000256" key="1">
    <source>
        <dbReference type="SAM" id="Phobius"/>
    </source>
</evidence>
<sequence length="137" mass="14525">MANSKIAPESFNSGSMERRAATPADWGEMVRTMHGVMVAFCIFIYLIFEKTDFGAATGAPIPAAIVPVLACAWSSWAAFFLAALAWKGSGTGKVMDCLSIASGLALLGFLFYYVIGGYAVIMLGVSCLILAVALYYS</sequence>
<name>A0A6D2IJE3_9BRAS</name>
<feature type="transmembrane region" description="Helical" evidence="1">
    <location>
        <begin position="118"/>
        <end position="136"/>
    </location>
</feature>
<comment type="caution">
    <text evidence="2">The sequence shown here is derived from an EMBL/GenBank/DDBJ whole genome shotgun (WGS) entry which is preliminary data.</text>
</comment>
<feature type="transmembrane region" description="Helical" evidence="1">
    <location>
        <begin position="60"/>
        <end position="82"/>
    </location>
</feature>
<evidence type="ECO:0000313" key="2">
    <source>
        <dbReference type="EMBL" id="CAA7029043.1"/>
    </source>
</evidence>
<keyword evidence="3" id="KW-1185">Reference proteome</keyword>
<reference evidence="2" key="1">
    <citation type="submission" date="2020-01" db="EMBL/GenBank/DDBJ databases">
        <authorList>
            <person name="Mishra B."/>
        </authorList>
    </citation>
    <scope>NUCLEOTIDE SEQUENCE [LARGE SCALE GENOMIC DNA]</scope>
</reference>
<keyword evidence="1" id="KW-0812">Transmembrane</keyword>